<accession>F7QUT0</accession>
<feature type="domain" description="HTH cro/C1-type" evidence="2">
    <location>
        <begin position="4"/>
        <end position="64"/>
    </location>
</feature>
<evidence type="ECO:0000313" key="3">
    <source>
        <dbReference type="EMBL" id="EGM50907.1"/>
    </source>
</evidence>
<proteinExistence type="predicted"/>
<evidence type="ECO:0000259" key="2">
    <source>
        <dbReference type="PROSITE" id="PS50943"/>
    </source>
</evidence>
<keyword evidence="1" id="KW-0175">Coiled coil</keyword>
<dbReference type="EMBL" id="AFOI01000004">
    <property type="protein sequence ID" value="EGM50907.1"/>
    <property type="molecule type" value="Genomic_DNA"/>
</dbReference>
<organism evidence="3 4">
    <name type="scientific">Ligilactobacillus salivarius GJ-24</name>
    <dbReference type="NCBI Taxonomy" id="1041521"/>
    <lineage>
        <taxon>Bacteria</taxon>
        <taxon>Bacillati</taxon>
        <taxon>Bacillota</taxon>
        <taxon>Bacilli</taxon>
        <taxon>Lactobacillales</taxon>
        <taxon>Lactobacillaceae</taxon>
        <taxon>Ligilactobacillus</taxon>
    </lineage>
</organism>
<dbReference type="AlphaFoldDB" id="F7QUT0"/>
<dbReference type="Proteomes" id="UP000003074">
    <property type="component" value="Unassembled WGS sequence"/>
</dbReference>
<name>F7QUT0_9LACO</name>
<reference evidence="3 4" key="1">
    <citation type="journal article" date="2011" name="J. Bacteriol.">
        <title>Genome Sequence of Lactobacillus salivarius GJ-24, a Probiotic Strain Isolated from Healthy Adult Intestine.</title>
        <authorList>
            <person name="Cho Y.J."/>
            <person name="Choi J.K."/>
            <person name="Kim J.H."/>
            <person name="Lim Y.S."/>
            <person name="Ham J.S."/>
            <person name="Kang D.K."/>
            <person name="Chun J."/>
            <person name="Paik H.D."/>
            <person name="Kim G.B."/>
        </authorList>
    </citation>
    <scope>NUCLEOTIDE SEQUENCE [LARGE SCALE GENOMIC DNA]</scope>
    <source>
        <strain evidence="3 4">GJ-24</strain>
    </source>
</reference>
<dbReference type="Pfam" id="PF01381">
    <property type="entry name" value="HTH_3"/>
    <property type="match status" value="1"/>
</dbReference>
<dbReference type="SMART" id="SM00530">
    <property type="entry name" value="HTH_XRE"/>
    <property type="match status" value="1"/>
</dbReference>
<sequence length="251" mass="30026">MNNIRELRKEKNLTLKELSSELKKKDVLLIASDTLGKYERGEREPKLKTWQALANYFNVPVSYLQGIGVSKYEMCDYLLDEFYSEEKIKNPIDSEDTEKIFHDELDRYLDNKTEDEIFDYIEKNDGYYPSKIGQYPYIDNLIKKDFLKNIALLNNYEYLSTIDKSDFYDDVFRLKILNKIENDRYKSQKDSKPKILFGIDMEKLVHTLFSKVFELDFKEYSKQELIKKIDDIIELLNKVKEKVSQYQDNEK</sequence>
<protein>
    <recommendedName>
        <fullName evidence="2">HTH cro/C1-type domain-containing protein</fullName>
    </recommendedName>
</protein>
<dbReference type="PROSITE" id="PS50943">
    <property type="entry name" value="HTH_CROC1"/>
    <property type="match status" value="1"/>
</dbReference>
<dbReference type="GO" id="GO:0003677">
    <property type="term" value="F:DNA binding"/>
    <property type="evidence" value="ECO:0007669"/>
    <property type="project" value="InterPro"/>
</dbReference>
<dbReference type="Gene3D" id="1.10.260.40">
    <property type="entry name" value="lambda repressor-like DNA-binding domains"/>
    <property type="match status" value="1"/>
</dbReference>
<dbReference type="CDD" id="cd00093">
    <property type="entry name" value="HTH_XRE"/>
    <property type="match status" value="1"/>
</dbReference>
<feature type="coiled-coil region" evidence="1">
    <location>
        <begin position="222"/>
        <end position="249"/>
    </location>
</feature>
<evidence type="ECO:0000313" key="4">
    <source>
        <dbReference type="Proteomes" id="UP000003074"/>
    </source>
</evidence>
<dbReference type="SUPFAM" id="SSF47413">
    <property type="entry name" value="lambda repressor-like DNA-binding domains"/>
    <property type="match status" value="1"/>
</dbReference>
<dbReference type="InterPro" id="IPR010982">
    <property type="entry name" value="Lambda_DNA-bd_dom_sf"/>
</dbReference>
<dbReference type="InterPro" id="IPR001387">
    <property type="entry name" value="Cro/C1-type_HTH"/>
</dbReference>
<comment type="caution">
    <text evidence="3">The sequence shown here is derived from an EMBL/GenBank/DDBJ whole genome shotgun (WGS) entry which is preliminary data.</text>
</comment>
<evidence type="ECO:0000256" key="1">
    <source>
        <dbReference type="SAM" id="Coils"/>
    </source>
</evidence>
<dbReference type="PATRIC" id="fig|1041521.3.peg.1463"/>
<gene>
    <name evidence="3" type="ORF">LSGJ_01455</name>
</gene>
<dbReference type="RefSeq" id="WP_003708203.1">
    <property type="nucleotide sequence ID" value="NZ_AFOI01000004.1"/>
</dbReference>